<gene>
    <name evidence="2" type="primary">larE</name>
    <name evidence="2" type="ORF">ACFPEL_19955</name>
</gene>
<sequence>MAFPAPSPADDLAALEPLLAGLPGAVVAFSGGVDSSVVAAVAGRVLGERALAVTAVSPALATGEIEAASAVAAAIGVAHRVVTSTELEREGYRRNGRDRCYHCKTDLYDRLTTIAGDRVVLSGANADDLGDWRPGLTAAAEHGVRHPLVEAGLGKARIRALAELLGLPSAAKPASPCLASRIPYGTTVSAPVLAQIDRAEAALHERGYAVLRVRHHGDLGRVQIAGDELGRVDEPGERAAVEAAVRAAGYREVEIDPHPFRSGSLNLEITPA</sequence>
<dbReference type="PANTHER" id="PTHR43169:SF2">
    <property type="entry name" value="NAD_GMP SYNTHASE DOMAIN-CONTAINING PROTEIN"/>
    <property type="match status" value="1"/>
</dbReference>
<dbReference type="NCBIfam" id="TIGR00268">
    <property type="entry name" value="ATP-dependent sacrificial sulfur transferase LarE"/>
    <property type="match status" value="1"/>
</dbReference>
<reference evidence="3" key="1">
    <citation type="journal article" date="2019" name="Int. J. Syst. Evol. Microbiol.">
        <title>The Global Catalogue of Microorganisms (GCM) 10K type strain sequencing project: providing services to taxonomists for standard genome sequencing and annotation.</title>
        <authorList>
            <consortium name="The Broad Institute Genomics Platform"/>
            <consortium name="The Broad Institute Genome Sequencing Center for Infectious Disease"/>
            <person name="Wu L."/>
            <person name="Ma J."/>
        </authorList>
    </citation>
    <scope>NUCLEOTIDE SEQUENCE [LARGE SCALE GENOMIC DNA]</scope>
    <source>
        <strain evidence="3">CCUG 50347</strain>
    </source>
</reference>
<evidence type="ECO:0000313" key="3">
    <source>
        <dbReference type="Proteomes" id="UP001595909"/>
    </source>
</evidence>
<dbReference type="GO" id="GO:0016740">
    <property type="term" value="F:transferase activity"/>
    <property type="evidence" value="ECO:0007669"/>
    <property type="project" value="UniProtKB-KW"/>
</dbReference>
<feature type="domain" description="Asparagine synthetase" evidence="1">
    <location>
        <begin position="28"/>
        <end position="86"/>
    </location>
</feature>
<dbReference type="RefSeq" id="WP_274191281.1">
    <property type="nucleotide sequence ID" value="NZ_BAABHN010000041.1"/>
</dbReference>
<dbReference type="InterPro" id="IPR005232">
    <property type="entry name" value="LarE"/>
</dbReference>
<keyword evidence="2" id="KW-0808">Transferase</keyword>
<dbReference type="Proteomes" id="UP001595909">
    <property type="component" value="Unassembled WGS sequence"/>
</dbReference>
<dbReference type="CDD" id="cd01990">
    <property type="entry name" value="LarE-like"/>
    <property type="match status" value="1"/>
</dbReference>
<evidence type="ECO:0000313" key="2">
    <source>
        <dbReference type="EMBL" id="MFC4834698.1"/>
    </source>
</evidence>
<dbReference type="InterPro" id="IPR001962">
    <property type="entry name" value="Asn_synthase"/>
</dbReference>
<protein>
    <submittedName>
        <fullName evidence="2">ATP-dependent sacrificial sulfur transferase LarE</fullName>
    </submittedName>
</protein>
<dbReference type="SUPFAM" id="SSF52402">
    <property type="entry name" value="Adenine nucleotide alpha hydrolases-like"/>
    <property type="match status" value="1"/>
</dbReference>
<evidence type="ECO:0000259" key="1">
    <source>
        <dbReference type="Pfam" id="PF00733"/>
    </source>
</evidence>
<organism evidence="2 3">
    <name type="scientific">Actinomycetospora chibensis</name>
    <dbReference type="NCBI Taxonomy" id="663606"/>
    <lineage>
        <taxon>Bacteria</taxon>
        <taxon>Bacillati</taxon>
        <taxon>Actinomycetota</taxon>
        <taxon>Actinomycetes</taxon>
        <taxon>Pseudonocardiales</taxon>
        <taxon>Pseudonocardiaceae</taxon>
        <taxon>Actinomycetospora</taxon>
    </lineage>
</organism>
<name>A0ABV9RLP0_9PSEU</name>
<comment type="caution">
    <text evidence="2">The sequence shown here is derived from an EMBL/GenBank/DDBJ whole genome shotgun (WGS) entry which is preliminary data.</text>
</comment>
<dbReference type="InterPro" id="IPR052188">
    <property type="entry name" value="Ni-pincer_cofactor_biosynth"/>
</dbReference>
<dbReference type="EMBL" id="JBHSIM010000041">
    <property type="protein sequence ID" value="MFC4834698.1"/>
    <property type="molecule type" value="Genomic_DNA"/>
</dbReference>
<proteinExistence type="predicted"/>
<dbReference type="PANTHER" id="PTHR43169">
    <property type="entry name" value="EXSB FAMILY PROTEIN"/>
    <property type="match status" value="1"/>
</dbReference>
<dbReference type="Pfam" id="PF00733">
    <property type="entry name" value="Asn_synthase"/>
    <property type="match status" value="1"/>
</dbReference>
<dbReference type="PIRSF" id="PIRSF006661">
    <property type="entry name" value="PP-lp_UCP006661"/>
    <property type="match status" value="1"/>
</dbReference>
<accession>A0ABV9RLP0</accession>
<dbReference type="InterPro" id="IPR014729">
    <property type="entry name" value="Rossmann-like_a/b/a_fold"/>
</dbReference>
<keyword evidence="3" id="KW-1185">Reference proteome</keyword>
<dbReference type="Gene3D" id="3.40.50.620">
    <property type="entry name" value="HUPs"/>
    <property type="match status" value="1"/>
</dbReference>